<keyword evidence="2" id="KW-1185">Reference proteome</keyword>
<evidence type="ECO:0008006" key="3">
    <source>
        <dbReference type="Google" id="ProtNLM"/>
    </source>
</evidence>
<proteinExistence type="predicted"/>
<accession>A0ABU3ZRZ0</accession>
<evidence type="ECO:0000313" key="2">
    <source>
        <dbReference type="Proteomes" id="UP001185984"/>
    </source>
</evidence>
<dbReference type="EMBL" id="JAPTHD010000001">
    <property type="protein sequence ID" value="MDV5822290.1"/>
    <property type="molecule type" value="Genomic_DNA"/>
</dbReference>
<reference evidence="2" key="1">
    <citation type="journal article" date="2022" name="J Environ Chem Eng">
        <title>Biodegradation of petroleum oil using a constructed nonpathogenic and heavy metal-tolerant bacterial consortium isolated from marine sponges.</title>
        <authorList>
            <person name="Dechsakulwatana C."/>
            <person name="Rungsihiranrut A."/>
            <person name="Muangchinda C."/>
            <person name="Ningthoujam R."/>
            <person name="Klankeo P."/>
            <person name="Pinyakong O."/>
        </authorList>
    </citation>
    <scope>NUCLEOTIDE SEQUENCE [LARGE SCALE GENOMIC DNA]</scope>
    <source>
        <strain evidence="2">MO2-4</strain>
    </source>
</reference>
<gene>
    <name evidence="1" type="ORF">O0R41_01550</name>
</gene>
<name>A0ABU3ZRZ0_9SPHN</name>
<organism evidence="1 2">
    <name type="scientific">Sphingobium naphthae</name>
    <dbReference type="NCBI Taxonomy" id="1886786"/>
    <lineage>
        <taxon>Bacteria</taxon>
        <taxon>Pseudomonadati</taxon>
        <taxon>Pseudomonadota</taxon>
        <taxon>Alphaproteobacteria</taxon>
        <taxon>Sphingomonadales</taxon>
        <taxon>Sphingomonadaceae</taxon>
        <taxon>Sphingobium</taxon>
    </lineage>
</organism>
<dbReference type="Proteomes" id="UP001185984">
    <property type="component" value="Unassembled WGS sequence"/>
</dbReference>
<dbReference type="RefSeq" id="WP_317515511.1">
    <property type="nucleotide sequence ID" value="NZ_JAPTHD010000001.1"/>
</dbReference>
<protein>
    <recommendedName>
        <fullName evidence="3">Pectate lyase superfamily protein domain-containing protein</fullName>
    </recommendedName>
</protein>
<evidence type="ECO:0000313" key="1">
    <source>
        <dbReference type="EMBL" id="MDV5822290.1"/>
    </source>
</evidence>
<sequence length="465" mass="48213">MSRARDLSRMTVDGMDIMPFDGDFDYRPGTPGQALKDIVGVNAFDGMTPNASSTAAKTANLAALQANVNKAASRGVPLKIPRRTNGEYRVNGSATVPDGGIDICSDNGVIFSTADAPLFIFTGACEQHDIGGFRAVFELSAPPAAACAIKFGGADNTKFSQFNKIHNISSYGAIATIIDDSAPRTTSFGLESNVAWNCFDNISNFPFTNVARNVFWFKRGSGTGNTFTNTKGRLTSTAADAGASAYWRYEGGGHVVGDIVIESAHLLSIDAADCAAFEVMAGAAYRSNITLAGQTDAGVARVFRLNGQSFVDLHHDDGLIGGAAVLGIDAPLKTMRLYDRGIGEWAISGDWVTDATTSTSIDVARVKLLGGFKGGLMLTVNVNGLVGGVANGVAEIKIAIRCDGAAAIAAVKDTIAEPTGIFGASVAISGLTATISLTMAPTGTGSNGHVNITGSGDNFSLERLL</sequence>
<comment type="caution">
    <text evidence="1">The sequence shown here is derived from an EMBL/GenBank/DDBJ whole genome shotgun (WGS) entry which is preliminary data.</text>
</comment>